<dbReference type="InterPro" id="IPR006674">
    <property type="entry name" value="HD_domain"/>
</dbReference>
<name>A0A383R939_PAEAL</name>
<evidence type="ECO:0000313" key="3">
    <source>
        <dbReference type="Proteomes" id="UP000304148"/>
    </source>
</evidence>
<accession>A0A383R939</accession>
<dbReference type="SUPFAM" id="SSF109604">
    <property type="entry name" value="HD-domain/PDEase-like"/>
    <property type="match status" value="1"/>
</dbReference>
<evidence type="ECO:0000313" key="2">
    <source>
        <dbReference type="EMBL" id="SYX83625.1"/>
    </source>
</evidence>
<dbReference type="CDD" id="cd00077">
    <property type="entry name" value="HDc"/>
    <property type="match status" value="1"/>
</dbReference>
<dbReference type="Gene3D" id="1.20.58.1910">
    <property type="match status" value="1"/>
</dbReference>
<proteinExistence type="predicted"/>
<evidence type="ECO:0000259" key="1">
    <source>
        <dbReference type="PROSITE" id="PS51831"/>
    </source>
</evidence>
<reference evidence="3" key="1">
    <citation type="submission" date="2018-08" db="EMBL/GenBank/DDBJ databases">
        <authorList>
            <person name="Chevrot R."/>
        </authorList>
    </citation>
    <scope>NUCLEOTIDE SEQUENCE [LARGE SCALE GENOMIC DNA]</scope>
</reference>
<organism evidence="2 3">
    <name type="scientific">Paenibacillus alvei</name>
    <name type="common">Bacillus alvei</name>
    <dbReference type="NCBI Taxonomy" id="44250"/>
    <lineage>
        <taxon>Bacteria</taxon>
        <taxon>Bacillati</taxon>
        <taxon>Bacillota</taxon>
        <taxon>Bacilli</taxon>
        <taxon>Bacillales</taxon>
        <taxon>Paenibacillaceae</taxon>
        <taxon>Paenibacillus</taxon>
    </lineage>
</organism>
<dbReference type="Gene3D" id="1.10.472.50">
    <property type="entry name" value="HD-domain/PDEase-like"/>
    <property type="match status" value="1"/>
</dbReference>
<dbReference type="Pfam" id="PF01966">
    <property type="entry name" value="HD"/>
    <property type="match status" value="1"/>
</dbReference>
<dbReference type="AlphaFoldDB" id="A0A383R939"/>
<gene>
    <name evidence="2" type="ORF">PBLR_12047</name>
</gene>
<dbReference type="SMART" id="SM00471">
    <property type="entry name" value="HDc"/>
    <property type="match status" value="1"/>
</dbReference>
<keyword evidence="2" id="KW-0378">Hydrolase</keyword>
<dbReference type="PROSITE" id="PS51831">
    <property type="entry name" value="HD"/>
    <property type="match status" value="1"/>
</dbReference>
<dbReference type="PANTHER" id="PTHR33594:SF1">
    <property type="entry name" value="HD_PDEASE DOMAIN-CONTAINING PROTEIN"/>
    <property type="match status" value="1"/>
</dbReference>
<dbReference type="RefSeq" id="WP_138185680.1">
    <property type="nucleotide sequence ID" value="NZ_LS992241.1"/>
</dbReference>
<sequence>MKMNEEQRGWIERAEQYVHEELCRDSSGHDWWHIVRVRRLAVRIAGEEGADVLICEMAALLHDVADAKLNPDHDSGLQKVAQWLESNGVESKIRDKVLSIIANMSYNGGHNPPMDSLEGQVVQDADRLDAMGAIGIGRTFAYAGWKGHLMHDPYLAPREAMTESEYRQLPSTAINHFSEKLLKLKTLMNTKSGKQLAHKRHLVMEEFLEQFHKEWNAEDDK</sequence>
<feature type="domain" description="HD" evidence="1">
    <location>
        <begin position="30"/>
        <end position="131"/>
    </location>
</feature>
<dbReference type="InterPro" id="IPR003607">
    <property type="entry name" value="HD/PDEase_dom"/>
</dbReference>
<dbReference type="GO" id="GO:0016787">
    <property type="term" value="F:hydrolase activity"/>
    <property type="evidence" value="ECO:0007669"/>
    <property type="project" value="UniProtKB-KW"/>
</dbReference>
<dbReference type="PANTHER" id="PTHR33594">
    <property type="entry name" value="SUPERFAMILY HYDROLASE, PUTATIVE (AFU_ORTHOLOGUE AFUA_1G03035)-RELATED"/>
    <property type="match status" value="1"/>
</dbReference>
<dbReference type="Proteomes" id="UP000304148">
    <property type="component" value="Chromosome"/>
</dbReference>
<dbReference type="EMBL" id="LS992241">
    <property type="protein sequence ID" value="SYX83625.1"/>
    <property type="molecule type" value="Genomic_DNA"/>
</dbReference>
<protein>
    <submittedName>
        <fullName evidence="2">Metal dependent phosphohydrolase</fullName>
    </submittedName>
</protein>